<dbReference type="AlphaFoldDB" id="A0A9W9NZ66"/>
<dbReference type="PANTHER" id="PTHR35895:SF3">
    <property type="entry name" value="PRE-RRNA PROCESSING PROTEIN"/>
    <property type="match status" value="1"/>
</dbReference>
<dbReference type="Pfam" id="PF26153">
    <property type="entry name" value="LEA-2L_5"/>
    <property type="match status" value="1"/>
</dbReference>
<dbReference type="Proteomes" id="UP001150941">
    <property type="component" value="Unassembled WGS sequence"/>
</dbReference>
<dbReference type="InterPro" id="IPR059066">
    <property type="entry name" value="Ig_Tag1-like_5th"/>
</dbReference>
<reference evidence="6" key="2">
    <citation type="journal article" date="2023" name="IMA Fungus">
        <title>Comparative genomic study of the Penicillium genus elucidates a diverse pangenome and 15 lateral gene transfer events.</title>
        <authorList>
            <person name="Petersen C."/>
            <person name="Sorensen T."/>
            <person name="Nielsen M.R."/>
            <person name="Sondergaard T.E."/>
            <person name="Sorensen J.L."/>
            <person name="Fitzpatrick D.A."/>
            <person name="Frisvad J.C."/>
            <person name="Nielsen K.L."/>
        </authorList>
    </citation>
    <scope>NUCLEOTIDE SEQUENCE</scope>
    <source>
        <strain evidence="6">IBT 19713</strain>
    </source>
</reference>
<keyword evidence="7" id="KW-1185">Reference proteome</keyword>
<dbReference type="InterPro" id="IPR055011">
    <property type="entry name" value="Tag1_C"/>
</dbReference>
<feature type="domain" description="Tag1 C-terminal" evidence="3">
    <location>
        <begin position="473"/>
        <end position="587"/>
    </location>
</feature>
<proteinExistence type="predicted"/>
<evidence type="ECO:0000256" key="1">
    <source>
        <dbReference type="SAM" id="MobiDB-lite"/>
    </source>
</evidence>
<dbReference type="InterPro" id="IPR059065">
    <property type="entry name" value="Ig_Tag1-like_4th"/>
</dbReference>
<evidence type="ECO:0000259" key="3">
    <source>
        <dbReference type="Pfam" id="PF22786"/>
    </source>
</evidence>
<feature type="compositionally biased region" description="Basic and acidic residues" evidence="1">
    <location>
        <begin position="1"/>
        <end position="14"/>
    </location>
</feature>
<keyword evidence="2" id="KW-0472">Membrane</keyword>
<evidence type="ECO:0000259" key="4">
    <source>
        <dbReference type="Pfam" id="PF26150"/>
    </source>
</evidence>
<keyword evidence="2" id="KW-1133">Transmembrane helix</keyword>
<dbReference type="OrthoDB" id="5596576at2759"/>
<keyword evidence="2" id="KW-0812">Transmembrane</keyword>
<evidence type="ECO:0000256" key="2">
    <source>
        <dbReference type="SAM" id="Phobius"/>
    </source>
</evidence>
<dbReference type="EMBL" id="JAPQKS010000004">
    <property type="protein sequence ID" value="KAJ5232458.1"/>
    <property type="molecule type" value="Genomic_DNA"/>
</dbReference>
<feature type="domain" description="Tag1-like fifth Ig-like" evidence="5">
    <location>
        <begin position="759"/>
        <end position="869"/>
    </location>
</feature>
<gene>
    <name evidence="6" type="ORF">N7468_005414</name>
</gene>
<evidence type="ECO:0000259" key="5">
    <source>
        <dbReference type="Pfam" id="PF26153"/>
    </source>
</evidence>
<feature type="domain" description="Tag1-like fourth Ig-like" evidence="4">
    <location>
        <begin position="616"/>
        <end position="731"/>
    </location>
</feature>
<accession>A0A9W9NZ66</accession>
<feature type="compositionally biased region" description="Low complexity" evidence="1">
    <location>
        <begin position="62"/>
        <end position="75"/>
    </location>
</feature>
<sequence length="882" mass="95127">MADEASRPLLDDQTRSSSEFVVTERTTHQTSRSFELSSESTPLLHRRNEDITTYGTERGRSSRSPSTISRRSGSPESTSTKKQSHLRWPSIVSLALLTTGVLAILLFAFLTPAVVKEYANEAAIFKPTALSVDSTTADGVRARVQGEFVMDATRVKNKAIRGFGRFVTWVATEVETGHSDVEVYLPEYGNVLIGTATLPSIIVNIRNGNINEIDFLADLAAGDVQGLHGIAMDWIEGRLGRLSLKGKATLHLKTGLLRLGTQVMTNTITLEESDFPAIPAVKVSQLNVHDAEDGAMQAEALVSSIVNSPVALTVPALGFEILVPNCSPGDPNIMVAKAQTSQIRVEPEVETTVGVKGFVKNLPDELTKNCPGEEGSPLDYLVSSYIQGNETTIFVRGSDAPTPQAPAWMVDLLRSVTIPLPFTGHALDNLVKNFTMTDTHFSLPDPFSEPDTPAAQPSVSALVKVIISLPKNMNFELDVPKIRALTNVFFEGKELGTLNINDWQEANSTLVHDGQNGSTSLLVDFTIKDAPLNVTDSTLLSRIVQGILFGTEPIVLHVDATVDAKISTGLGLFAIRGIPADGNFPVKSLSNDLRFGIDMLLAPTNNTLDLINLIDPNIVSIHIDETTESSLQVSAVMNFTNPTEYTAEIPFVDFLMLYNSTPVAHVVARNFSLGLGSNSDAVLQITWGPLEIGGPNGTKAGRSLISSYISGSNTTVTIRAHEGTIPALPELGKAMSDLEIVIPLPPFSGPGSPDDDGGDKRTPLLQDATLHLWSSTADFLLFSPLEEKSITVTSIHATAFYKEDEPLGKIRWNQPFIVPPGLSRTPRLPVDLVLGGGAYDALRKALGQSLKLNTVAQIGVQVDNYRDVVLYTGKDIDANIRV</sequence>
<dbReference type="Pfam" id="PF26150">
    <property type="entry name" value="LEA-2_4"/>
    <property type="match status" value="1"/>
</dbReference>
<dbReference type="RefSeq" id="XP_058330451.1">
    <property type="nucleotide sequence ID" value="XM_058474711.1"/>
</dbReference>
<name>A0A9W9NZ66_9EURO</name>
<feature type="compositionally biased region" description="Polar residues" evidence="1">
    <location>
        <begin position="28"/>
        <end position="41"/>
    </location>
</feature>
<dbReference type="Pfam" id="PF26174">
    <property type="entry name" value="LEA-2_1"/>
    <property type="match status" value="1"/>
</dbReference>
<organism evidence="6 7">
    <name type="scientific">Penicillium chermesinum</name>
    <dbReference type="NCBI Taxonomy" id="63820"/>
    <lineage>
        <taxon>Eukaryota</taxon>
        <taxon>Fungi</taxon>
        <taxon>Dikarya</taxon>
        <taxon>Ascomycota</taxon>
        <taxon>Pezizomycotina</taxon>
        <taxon>Eurotiomycetes</taxon>
        <taxon>Eurotiomycetidae</taxon>
        <taxon>Eurotiales</taxon>
        <taxon>Aspergillaceae</taxon>
        <taxon>Penicillium</taxon>
    </lineage>
</organism>
<dbReference type="GO" id="GO:0000329">
    <property type="term" value="C:fungal-type vacuole membrane"/>
    <property type="evidence" value="ECO:0007669"/>
    <property type="project" value="InterPro"/>
</dbReference>
<comment type="caution">
    <text evidence="6">The sequence shown here is derived from an EMBL/GenBank/DDBJ whole genome shotgun (WGS) entry which is preliminary data.</text>
</comment>
<dbReference type="InterPro" id="IPR046368">
    <property type="entry name" value="Tag1"/>
</dbReference>
<evidence type="ECO:0000313" key="6">
    <source>
        <dbReference type="EMBL" id="KAJ5232458.1"/>
    </source>
</evidence>
<dbReference type="GeneID" id="83202014"/>
<evidence type="ECO:0000313" key="7">
    <source>
        <dbReference type="Proteomes" id="UP001150941"/>
    </source>
</evidence>
<feature type="region of interest" description="Disordered" evidence="1">
    <location>
        <begin position="1"/>
        <end position="82"/>
    </location>
</feature>
<feature type="transmembrane region" description="Helical" evidence="2">
    <location>
        <begin position="91"/>
        <end position="110"/>
    </location>
</feature>
<evidence type="ECO:0008006" key="8">
    <source>
        <dbReference type="Google" id="ProtNLM"/>
    </source>
</evidence>
<protein>
    <recommendedName>
        <fullName evidence="8">Pre-rRNA processing protein</fullName>
    </recommendedName>
</protein>
<dbReference type="PANTHER" id="PTHR35895">
    <property type="entry name" value="CHROMOSOME 16, WHOLE GENOME SHOTGUN SEQUENCE"/>
    <property type="match status" value="1"/>
</dbReference>
<reference evidence="6" key="1">
    <citation type="submission" date="2022-11" db="EMBL/GenBank/DDBJ databases">
        <authorList>
            <person name="Petersen C."/>
        </authorList>
    </citation>
    <scope>NUCLEOTIDE SEQUENCE</scope>
    <source>
        <strain evidence="6">IBT 19713</strain>
    </source>
</reference>
<dbReference type="Pfam" id="PF22786">
    <property type="entry name" value="Tag1_C"/>
    <property type="match status" value="1"/>
</dbReference>